<dbReference type="EMBL" id="SSGD01000184">
    <property type="protein sequence ID" value="TXI48340.1"/>
    <property type="molecule type" value="Genomic_DNA"/>
</dbReference>
<gene>
    <name evidence="1" type="ORF">E6Q54_23930</name>
</gene>
<sequence length="65" mass="7427">RARLTGKDAELSLKSVRMMRAEAPVDHSKAVRELGWQPRPVEESIREAARFWVKLRDAKKRGTPG</sequence>
<reference evidence="1 2" key="1">
    <citation type="submission" date="2018-09" db="EMBL/GenBank/DDBJ databases">
        <title>Metagenome Assembled Genomes from an Advanced Water Purification Facility.</title>
        <authorList>
            <person name="Stamps B.W."/>
            <person name="Spear J.R."/>
        </authorList>
    </citation>
    <scope>NUCLEOTIDE SEQUENCE [LARGE SCALE GENOMIC DNA]</scope>
    <source>
        <strain evidence="1">Bin_29_2</strain>
    </source>
</reference>
<dbReference type="Gene3D" id="3.40.50.720">
    <property type="entry name" value="NAD(P)-binding Rossmann-like Domain"/>
    <property type="match status" value="1"/>
</dbReference>
<evidence type="ECO:0000313" key="2">
    <source>
        <dbReference type="Proteomes" id="UP000321797"/>
    </source>
</evidence>
<evidence type="ECO:0000313" key="1">
    <source>
        <dbReference type="EMBL" id="TXI48340.1"/>
    </source>
</evidence>
<dbReference type="Proteomes" id="UP000321797">
    <property type="component" value="Unassembled WGS sequence"/>
</dbReference>
<proteinExistence type="predicted"/>
<comment type="caution">
    <text evidence="1">The sequence shown here is derived from an EMBL/GenBank/DDBJ whole genome shotgun (WGS) entry which is preliminary data.</text>
</comment>
<dbReference type="AlphaFoldDB" id="A0A5C7XH19"/>
<accession>A0A5C7XH19</accession>
<feature type="non-terminal residue" evidence="1">
    <location>
        <position position="1"/>
    </location>
</feature>
<organism evidence="1 2">
    <name type="scientific">Mycolicibacter arupensis</name>
    <dbReference type="NCBI Taxonomy" id="342002"/>
    <lineage>
        <taxon>Bacteria</taxon>
        <taxon>Bacillati</taxon>
        <taxon>Actinomycetota</taxon>
        <taxon>Actinomycetes</taxon>
        <taxon>Mycobacteriales</taxon>
        <taxon>Mycobacteriaceae</taxon>
        <taxon>Mycolicibacter</taxon>
    </lineage>
</organism>
<name>A0A5C7XH19_9MYCO</name>
<protein>
    <submittedName>
        <fullName evidence="1">NAD-dependent dehydratase</fullName>
    </submittedName>
</protein>